<dbReference type="OrthoDB" id="9786803at2"/>
<dbReference type="CDD" id="cd03116">
    <property type="entry name" value="MobB"/>
    <property type="match status" value="1"/>
</dbReference>
<dbReference type="Pfam" id="PF03205">
    <property type="entry name" value="MobB"/>
    <property type="match status" value="1"/>
</dbReference>
<dbReference type="Gene3D" id="3.40.50.300">
    <property type="entry name" value="P-loop containing nucleotide triphosphate hydrolases"/>
    <property type="match status" value="1"/>
</dbReference>
<dbReference type="InterPro" id="IPR052539">
    <property type="entry name" value="MGD_biosynthesis_adapter"/>
</dbReference>
<dbReference type="GO" id="GO:0005525">
    <property type="term" value="F:GTP binding"/>
    <property type="evidence" value="ECO:0007669"/>
    <property type="project" value="InterPro"/>
</dbReference>
<comment type="caution">
    <text evidence="2">The sequence shown here is derived from an EMBL/GenBank/DDBJ whole genome shotgun (WGS) entry which is preliminary data.</text>
</comment>
<dbReference type="NCBIfam" id="TIGR00176">
    <property type="entry name" value="mobB"/>
    <property type="match status" value="1"/>
</dbReference>
<evidence type="ECO:0000313" key="2">
    <source>
        <dbReference type="EMBL" id="EUJ19504.1"/>
    </source>
</evidence>
<dbReference type="RefSeq" id="WP_036071638.1">
    <property type="nucleotide sequence ID" value="NZ_AOCG01000006.1"/>
</dbReference>
<keyword evidence="3" id="KW-1185">Reference proteome</keyword>
<dbReference type="PANTHER" id="PTHR40072">
    <property type="entry name" value="MOLYBDOPTERIN-GUANINE DINUCLEOTIDE BIOSYNTHESIS ADAPTER PROTEIN-RELATED"/>
    <property type="match status" value="1"/>
</dbReference>
<gene>
    <name evidence="2" type="ORF">MAQA_04768</name>
</gene>
<dbReference type="Proteomes" id="UP000019246">
    <property type="component" value="Unassembled WGS sequence"/>
</dbReference>
<protein>
    <submittedName>
        <fullName evidence="2">Molybdopterin-guanine dinucleotide biosynthesis protein MobB</fullName>
    </submittedName>
</protein>
<organism evidence="2 3">
    <name type="scientific">Listeria aquatica FSL S10-1188</name>
    <dbReference type="NCBI Taxonomy" id="1265818"/>
    <lineage>
        <taxon>Bacteria</taxon>
        <taxon>Bacillati</taxon>
        <taxon>Bacillota</taxon>
        <taxon>Bacilli</taxon>
        <taxon>Bacillales</taxon>
        <taxon>Listeriaceae</taxon>
        <taxon>Listeria</taxon>
    </lineage>
</organism>
<dbReference type="InterPro" id="IPR027417">
    <property type="entry name" value="P-loop_NTPase"/>
</dbReference>
<sequence length="162" mass="18136">MAAILQVVGYKKSGKTTFMNQLIQQAKEKGFTVAALKHDAHNFDMDHPGTDSFSFRENGADHVALTSNRQFALLSHISLSLKQALERLPKTDLVVIEGFKDASFPKVVFVKSLEEYVELKTSLTEVLAFASFCPLANEHIQFIAEDEKCEQLAESLIEEFLI</sequence>
<reference evidence="2 3" key="1">
    <citation type="journal article" date="2014" name="Int. J. Syst. Evol. Microbiol.">
        <title>Listeria floridensis sp. nov., Listeria aquatica sp. nov., Listeria cornellensis sp. nov., Listeria riparia sp. nov. and Listeria grandensis sp. nov., from agricultural and natural environments.</title>
        <authorList>
            <person name="den Bakker H.C."/>
            <person name="Warchocki S."/>
            <person name="Wright E.M."/>
            <person name="Allred A.F."/>
            <person name="Ahlstrom C."/>
            <person name="Manuel C.S."/>
            <person name="Stasiewicz M.J."/>
            <person name="Burrell A."/>
            <person name="Roof S."/>
            <person name="Strawn L."/>
            <person name="Fortes E.D."/>
            <person name="Nightingale K.K."/>
            <person name="Kephart D."/>
            <person name="Wiedmann M."/>
        </authorList>
    </citation>
    <scope>NUCLEOTIDE SEQUENCE [LARGE SCALE GENOMIC DNA]</scope>
    <source>
        <strain evidence="2 3">FSL S10-1188</strain>
    </source>
</reference>
<dbReference type="AlphaFoldDB" id="W7AWM7"/>
<evidence type="ECO:0000313" key="3">
    <source>
        <dbReference type="Proteomes" id="UP000019246"/>
    </source>
</evidence>
<dbReference type="PANTHER" id="PTHR40072:SF1">
    <property type="entry name" value="MOLYBDOPTERIN-GUANINE DINUCLEOTIDE BIOSYNTHESIS ADAPTER PROTEIN"/>
    <property type="match status" value="1"/>
</dbReference>
<dbReference type="GO" id="GO:0006777">
    <property type="term" value="P:Mo-molybdopterin cofactor biosynthetic process"/>
    <property type="evidence" value="ECO:0007669"/>
    <property type="project" value="InterPro"/>
</dbReference>
<dbReference type="EMBL" id="AOCG01000006">
    <property type="protein sequence ID" value="EUJ19504.1"/>
    <property type="molecule type" value="Genomic_DNA"/>
</dbReference>
<evidence type="ECO:0000259" key="1">
    <source>
        <dbReference type="Pfam" id="PF03205"/>
    </source>
</evidence>
<dbReference type="STRING" id="1265818.MAQA_04768"/>
<feature type="domain" description="Molybdopterin-guanine dinucleotide biosynthesis protein B (MobB)" evidence="1">
    <location>
        <begin position="4"/>
        <end position="131"/>
    </location>
</feature>
<dbReference type="InterPro" id="IPR004435">
    <property type="entry name" value="MobB_dom"/>
</dbReference>
<accession>W7AWM7</accession>
<name>W7AWM7_9LIST</name>
<proteinExistence type="predicted"/>
<dbReference type="PATRIC" id="fig|1265818.5.peg.939"/>
<dbReference type="SUPFAM" id="SSF52540">
    <property type="entry name" value="P-loop containing nucleoside triphosphate hydrolases"/>
    <property type="match status" value="1"/>
</dbReference>